<evidence type="ECO:0000313" key="1">
    <source>
        <dbReference type="EMBL" id="KAJ8116617.1"/>
    </source>
</evidence>
<reference evidence="1" key="1">
    <citation type="submission" date="2022-11" db="EMBL/GenBank/DDBJ databases">
        <title>Genome Sequence of Boeremia exigua.</title>
        <authorList>
            <person name="Buettner E."/>
        </authorList>
    </citation>
    <scope>NUCLEOTIDE SEQUENCE</scope>
    <source>
        <strain evidence="1">CU02</strain>
    </source>
</reference>
<gene>
    <name evidence="1" type="ORF">OPT61_g1988</name>
</gene>
<sequence>MSKVIVQRALSVDWVDAGTRSDMQLDAPACHYQHLSWSAQHSTNTLHNNCTEYLMAFLLRHVRPMPSWARWSFTDDTQLPALTLLLSLLSRMASATATTPTPQELIDCVIANATRDNIDFSVLPFQHEALASIAQLRVDAANTSLPDFSSATRIDTHTHPIPDWFRALELSAAGRETPSWTADAHLKFMAEHGVRRSILSVSTPQANAFASPSKFEVDPELRRKKTVALARLLNEYVAEVCRVWPERFSWLAVTALPYVEESVVEVNYALKELGAVGISVLTNTEGLYPGDTALSALWSFLEERAQKGDGREIIFIHPTDPVIALEDGRLVSSRPSPLRSGLGEFYFETARAISSITASSPPYNSTLTRYPHLHWRISHGAGAFPDISERFLLGFPNESQAAREAYKTRLWYDSAGPVWPRQIKGLTEGMEVGIDQMVFGTDYPYGIGFWDVGENIAGLANADFINDEERESVYWGNAQRLWRGKIEIV</sequence>
<protein>
    <submittedName>
        <fullName evidence="1">Uncharacterized protein</fullName>
    </submittedName>
</protein>
<accession>A0ACC2IN40</accession>
<dbReference type="Proteomes" id="UP001153331">
    <property type="component" value="Unassembled WGS sequence"/>
</dbReference>
<organism evidence="1 2">
    <name type="scientific">Boeremia exigua</name>
    <dbReference type="NCBI Taxonomy" id="749465"/>
    <lineage>
        <taxon>Eukaryota</taxon>
        <taxon>Fungi</taxon>
        <taxon>Dikarya</taxon>
        <taxon>Ascomycota</taxon>
        <taxon>Pezizomycotina</taxon>
        <taxon>Dothideomycetes</taxon>
        <taxon>Pleosporomycetidae</taxon>
        <taxon>Pleosporales</taxon>
        <taxon>Pleosporineae</taxon>
        <taxon>Didymellaceae</taxon>
        <taxon>Boeremia</taxon>
    </lineage>
</organism>
<evidence type="ECO:0000313" key="2">
    <source>
        <dbReference type="Proteomes" id="UP001153331"/>
    </source>
</evidence>
<dbReference type="EMBL" id="JAPHNI010000086">
    <property type="protein sequence ID" value="KAJ8116617.1"/>
    <property type="molecule type" value="Genomic_DNA"/>
</dbReference>
<proteinExistence type="predicted"/>
<name>A0ACC2IN40_9PLEO</name>
<keyword evidence="2" id="KW-1185">Reference proteome</keyword>
<comment type="caution">
    <text evidence="1">The sequence shown here is derived from an EMBL/GenBank/DDBJ whole genome shotgun (WGS) entry which is preliminary data.</text>
</comment>